<dbReference type="PANTHER" id="PTHR15893:SF0">
    <property type="entry name" value="LARGE RIBOSOMAL SUBUNIT PROTEIN BL27M"/>
    <property type="match status" value="1"/>
</dbReference>
<dbReference type="EMBL" id="JBAMIC010000002">
    <property type="protein sequence ID" value="KAK7111856.1"/>
    <property type="molecule type" value="Genomic_DNA"/>
</dbReference>
<evidence type="ECO:0000256" key="8">
    <source>
        <dbReference type="ARBA" id="ARBA00076963"/>
    </source>
</evidence>
<keyword evidence="4" id="KW-0689">Ribosomal protein</keyword>
<dbReference type="InterPro" id="IPR001684">
    <property type="entry name" value="Ribosomal_bL27"/>
</dbReference>
<evidence type="ECO:0000256" key="9">
    <source>
        <dbReference type="SAM" id="MobiDB-lite"/>
    </source>
</evidence>
<dbReference type="Pfam" id="PF01016">
    <property type="entry name" value="Ribosomal_L27"/>
    <property type="match status" value="1"/>
</dbReference>
<comment type="caution">
    <text evidence="10">The sequence shown here is derived from an EMBL/GenBank/DDBJ whole genome shotgun (WGS) entry which is preliminary data.</text>
</comment>
<dbReference type="GO" id="GO:0005743">
    <property type="term" value="C:mitochondrial inner membrane"/>
    <property type="evidence" value="ECO:0007669"/>
    <property type="project" value="UniProtKB-ARBA"/>
</dbReference>
<evidence type="ECO:0000256" key="7">
    <source>
        <dbReference type="ARBA" id="ARBA00035267"/>
    </source>
</evidence>
<organism evidence="10 11">
    <name type="scientific">Littorina saxatilis</name>
    <dbReference type="NCBI Taxonomy" id="31220"/>
    <lineage>
        <taxon>Eukaryota</taxon>
        <taxon>Metazoa</taxon>
        <taxon>Spiralia</taxon>
        <taxon>Lophotrochozoa</taxon>
        <taxon>Mollusca</taxon>
        <taxon>Gastropoda</taxon>
        <taxon>Caenogastropoda</taxon>
        <taxon>Littorinimorpha</taxon>
        <taxon>Littorinoidea</taxon>
        <taxon>Littorinidae</taxon>
        <taxon>Littorina</taxon>
    </lineage>
</organism>
<feature type="compositionally biased region" description="Basic residues" evidence="9">
    <location>
        <begin position="40"/>
        <end position="53"/>
    </location>
</feature>
<dbReference type="FunFam" id="2.40.50.100:FF:000031">
    <property type="entry name" value="39S ribosomal protein L27, mitochondrial"/>
    <property type="match status" value="1"/>
</dbReference>
<dbReference type="Proteomes" id="UP001374579">
    <property type="component" value="Unassembled WGS sequence"/>
</dbReference>
<proteinExistence type="inferred from homology"/>
<evidence type="ECO:0000256" key="3">
    <source>
        <dbReference type="ARBA" id="ARBA00022946"/>
    </source>
</evidence>
<name>A0AAN9GL15_9CAEN</name>
<evidence type="ECO:0000256" key="6">
    <source>
        <dbReference type="ARBA" id="ARBA00023274"/>
    </source>
</evidence>
<evidence type="ECO:0000256" key="5">
    <source>
        <dbReference type="ARBA" id="ARBA00023128"/>
    </source>
</evidence>
<protein>
    <recommendedName>
        <fullName evidence="7">Large ribosomal subunit protein bL27m</fullName>
    </recommendedName>
    <alternativeName>
        <fullName evidence="8">39S ribosomal protein L27, mitochondrial</fullName>
    </alternativeName>
</protein>
<dbReference type="PRINTS" id="PR00063">
    <property type="entry name" value="RIBOSOMALL27"/>
</dbReference>
<evidence type="ECO:0000256" key="2">
    <source>
        <dbReference type="ARBA" id="ARBA00010797"/>
    </source>
</evidence>
<evidence type="ECO:0000313" key="11">
    <source>
        <dbReference type="Proteomes" id="UP001374579"/>
    </source>
</evidence>
<dbReference type="GO" id="GO:0006412">
    <property type="term" value="P:translation"/>
    <property type="evidence" value="ECO:0007669"/>
    <property type="project" value="InterPro"/>
</dbReference>
<dbReference type="GO" id="GO:0005762">
    <property type="term" value="C:mitochondrial large ribosomal subunit"/>
    <property type="evidence" value="ECO:0007669"/>
    <property type="project" value="TreeGrafter"/>
</dbReference>
<comment type="subcellular location">
    <subcellularLocation>
        <location evidence="1">Mitochondrion</location>
    </subcellularLocation>
</comment>
<evidence type="ECO:0000256" key="4">
    <source>
        <dbReference type="ARBA" id="ARBA00022980"/>
    </source>
</evidence>
<dbReference type="AlphaFoldDB" id="A0AAN9GL15"/>
<sequence length="144" mass="15954">MATLMALKSPLMNTFAKLVSPLANVASIRLASKKAGTTSRNKRKRTPGKGRGWKRQDGGFVHGGEILVRQLGLRYYPGENVRLGRDNTLYSMTDGKVVVTCEKLAPYPDSPLYEPVKSGVVIYKKFFNILSTPLHGKFRLVSQV</sequence>
<comment type="similarity">
    <text evidence="2">Belongs to the bacterial ribosomal protein bL27 family.</text>
</comment>
<keyword evidence="5" id="KW-0496">Mitochondrion</keyword>
<gene>
    <name evidence="10" type="ORF">V1264_011422</name>
</gene>
<evidence type="ECO:0000313" key="10">
    <source>
        <dbReference type="EMBL" id="KAK7111856.1"/>
    </source>
</evidence>
<keyword evidence="3" id="KW-0809">Transit peptide</keyword>
<reference evidence="10 11" key="1">
    <citation type="submission" date="2024-02" db="EMBL/GenBank/DDBJ databases">
        <title>Chromosome-scale genome assembly of the rough periwinkle Littorina saxatilis.</title>
        <authorList>
            <person name="De Jode A."/>
            <person name="Faria R."/>
            <person name="Formenti G."/>
            <person name="Sims Y."/>
            <person name="Smith T.P."/>
            <person name="Tracey A."/>
            <person name="Wood J.M.D."/>
            <person name="Zagrodzka Z.B."/>
            <person name="Johannesson K."/>
            <person name="Butlin R.K."/>
            <person name="Leder E.H."/>
        </authorList>
    </citation>
    <scope>NUCLEOTIDE SEQUENCE [LARGE SCALE GENOMIC DNA]</scope>
    <source>
        <strain evidence="10">Snail1</strain>
        <tissue evidence="10">Muscle</tissue>
    </source>
</reference>
<feature type="region of interest" description="Disordered" evidence="9">
    <location>
        <begin position="34"/>
        <end position="56"/>
    </location>
</feature>
<dbReference type="Gene3D" id="2.40.50.100">
    <property type="match status" value="1"/>
</dbReference>
<dbReference type="SUPFAM" id="SSF110324">
    <property type="entry name" value="Ribosomal L27 protein-like"/>
    <property type="match status" value="1"/>
</dbReference>
<dbReference type="GO" id="GO:0003735">
    <property type="term" value="F:structural constituent of ribosome"/>
    <property type="evidence" value="ECO:0007669"/>
    <property type="project" value="InterPro"/>
</dbReference>
<dbReference type="PANTHER" id="PTHR15893">
    <property type="entry name" value="RIBOSOMAL PROTEIN L27"/>
    <property type="match status" value="1"/>
</dbReference>
<accession>A0AAN9GL15</accession>
<keyword evidence="11" id="KW-1185">Reference proteome</keyword>
<evidence type="ECO:0000256" key="1">
    <source>
        <dbReference type="ARBA" id="ARBA00004173"/>
    </source>
</evidence>
<keyword evidence="6" id="KW-0687">Ribonucleoprotein</keyword>